<organism evidence="3 4">
    <name type="scientific">Photobacterium pectinilyticum</name>
    <dbReference type="NCBI Taxonomy" id="2906793"/>
    <lineage>
        <taxon>Bacteria</taxon>
        <taxon>Pseudomonadati</taxon>
        <taxon>Pseudomonadota</taxon>
        <taxon>Gammaproteobacteria</taxon>
        <taxon>Vibrionales</taxon>
        <taxon>Vibrionaceae</taxon>
        <taxon>Photobacterium</taxon>
    </lineage>
</organism>
<feature type="chain" id="PRO_5047450623" evidence="2">
    <location>
        <begin position="25"/>
        <end position="332"/>
    </location>
</feature>
<reference evidence="3 4" key="1">
    <citation type="submission" date="2022-07" db="EMBL/GenBank/DDBJ databases">
        <title>Photobacterium pectinilyticum sp. nov., a marine bacterium isolated from surface seawater of Qingdao offshore.</title>
        <authorList>
            <person name="Wang X."/>
        </authorList>
    </citation>
    <scope>NUCLEOTIDE SEQUENCE [LARGE SCALE GENOMIC DNA]</scope>
    <source>
        <strain evidence="3 4">ZSDE20</strain>
    </source>
</reference>
<feature type="compositionally biased region" description="Polar residues" evidence="1">
    <location>
        <begin position="181"/>
        <end position="192"/>
    </location>
</feature>
<evidence type="ECO:0000313" key="3">
    <source>
        <dbReference type="EMBL" id="MCQ1058701.1"/>
    </source>
</evidence>
<dbReference type="EMBL" id="JANEYT010000023">
    <property type="protein sequence ID" value="MCQ1058701.1"/>
    <property type="molecule type" value="Genomic_DNA"/>
</dbReference>
<keyword evidence="2" id="KW-0732">Signal</keyword>
<protein>
    <submittedName>
        <fullName evidence="3">DUF2860 domain-containing protein</fullName>
    </submittedName>
</protein>
<sequence length="332" mass="37219">MTNRHANALFFLIPAVCISSYAHANQPQRWSAGLNADISLLTGYSESRSPFNTDDSTIGDYGKADKESSFLVAPLGTISYTNQTLDKQIYFGTSRSDLAFGRFHVELGYKHKLDGNGTLVFSYVPGLLTSETWQDPYLLDQARAKTDSKIKGLRFQYNQILGSNFSLELSGGNQDLDKETSGSSQATLSDAQKQSLDRQSDIYYAQLSHSMPISRAQFLRSAISYTRNDAQGDAMASDSFGAELSVVQRVNKASFALTFSYDYIAFDEQNPIFERTQQDDKWGVFLASQYDEPMGWKSWNLVSLIGYNQSNSNISFYDEESLLFTVGMNYRF</sequence>
<dbReference type="RefSeq" id="WP_255042702.1">
    <property type="nucleotide sequence ID" value="NZ_JANEYT010000023.1"/>
</dbReference>
<dbReference type="Pfam" id="PF11059">
    <property type="entry name" value="DUF2860"/>
    <property type="match status" value="1"/>
</dbReference>
<evidence type="ECO:0000256" key="2">
    <source>
        <dbReference type="SAM" id="SignalP"/>
    </source>
</evidence>
<dbReference type="InterPro" id="IPR016896">
    <property type="entry name" value="DUF2860"/>
</dbReference>
<feature type="signal peptide" evidence="2">
    <location>
        <begin position="1"/>
        <end position="24"/>
    </location>
</feature>
<keyword evidence="4" id="KW-1185">Reference proteome</keyword>
<evidence type="ECO:0000256" key="1">
    <source>
        <dbReference type="SAM" id="MobiDB-lite"/>
    </source>
</evidence>
<name>A0ABT1N1T9_9GAMM</name>
<comment type="caution">
    <text evidence="3">The sequence shown here is derived from an EMBL/GenBank/DDBJ whole genome shotgun (WGS) entry which is preliminary data.</text>
</comment>
<accession>A0ABT1N1T9</accession>
<gene>
    <name evidence="3" type="ORF">NHN17_11620</name>
</gene>
<evidence type="ECO:0000313" key="4">
    <source>
        <dbReference type="Proteomes" id="UP001524460"/>
    </source>
</evidence>
<feature type="region of interest" description="Disordered" evidence="1">
    <location>
        <begin position="173"/>
        <end position="192"/>
    </location>
</feature>
<dbReference type="Proteomes" id="UP001524460">
    <property type="component" value="Unassembled WGS sequence"/>
</dbReference>
<proteinExistence type="predicted"/>
<dbReference type="SUPFAM" id="SSF56935">
    <property type="entry name" value="Porins"/>
    <property type="match status" value="1"/>
</dbReference>
<dbReference type="PIRSF" id="PIRSF028696">
    <property type="entry name" value="UCP028696"/>
    <property type="match status" value="1"/>
</dbReference>